<dbReference type="PROSITE" id="PS50162">
    <property type="entry name" value="RECA_2"/>
    <property type="match status" value="1"/>
</dbReference>
<dbReference type="EMBL" id="LR743589">
    <property type="protein sequence ID" value="CAA2616542.1"/>
    <property type="molecule type" value="Genomic_DNA"/>
</dbReference>
<dbReference type="InterPro" id="IPR013632">
    <property type="entry name" value="Rad51_C"/>
</dbReference>
<evidence type="ECO:0000256" key="5">
    <source>
        <dbReference type="ARBA" id="ARBA00022840"/>
    </source>
</evidence>
<evidence type="ECO:0000256" key="3">
    <source>
        <dbReference type="ARBA" id="ARBA00022741"/>
    </source>
</evidence>
<dbReference type="Gene3D" id="3.40.50.300">
    <property type="entry name" value="P-loop containing nucleotide triphosphate hydrolases"/>
    <property type="match status" value="1"/>
</dbReference>
<dbReference type="GO" id="GO:0000400">
    <property type="term" value="F:four-way junction DNA binding"/>
    <property type="evidence" value="ECO:0007669"/>
    <property type="project" value="TreeGrafter"/>
</dbReference>
<keyword evidence="3" id="KW-0547">Nucleotide-binding</keyword>
<keyword evidence="4" id="KW-0227">DNA damage</keyword>
<evidence type="ECO:0000259" key="12">
    <source>
        <dbReference type="PROSITE" id="PS50162"/>
    </source>
</evidence>
<dbReference type="InterPro" id="IPR052093">
    <property type="entry name" value="HR_Repair_Mediator"/>
</dbReference>
<dbReference type="AlphaFoldDB" id="A0A7I8IF28"/>
<dbReference type="GO" id="GO:0005524">
    <property type="term" value="F:ATP binding"/>
    <property type="evidence" value="ECO:0007669"/>
    <property type="project" value="UniProtKB-KW"/>
</dbReference>
<dbReference type="GO" id="GO:0005657">
    <property type="term" value="C:replication fork"/>
    <property type="evidence" value="ECO:0007669"/>
    <property type="project" value="TreeGrafter"/>
</dbReference>
<feature type="domain" description="RecA family profile 1" evidence="12">
    <location>
        <begin position="63"/>
        <end position="252"/>
    </location>
</feature>
<dbReference type="FunFam" id="3.40.50.300:FF:001318">
    <property type="entry name" value="DNA repair protein RAD51"/>
    <property type="match status" value="1"/>
</dbReference>
<evidence type="ECO:0000256" key="2">
    <source>
        <dbReference type="ARBA" id="ARBA00007095"/>
    </source>
</evidence>
<keyword evidence="9" id="KW-0539">Nucleus</keyword>
<keyword evidence="6" id="KW-0238">DNA-binding</keyword>
<dbReference type="GO" id="GO:0033063">
    <property type="term" value="C:Rad51B-Rad51C-Rad51D-XRCC2 complex"/>
    <property type="evidence" value="ECO:0007669"/>
    <property type="project" value="TreeGrafter"/>
</dbReference>
<protein>
    <recommendedName>
        <fullName evidence="10">DNA repair protein RAD51 homolog 3</fullName>
    </recommendedName>
</protein>
<dbReference type="Proteomes" id="UP001189122">
    <property type="component" value="Unassembled WGS sequence"/>
</dbReference>
<dbReference type="InterPro" id="IPR016467">
    <property type="entry name" value="DNA_recomb/repair_RecA-like"/>
</dbReference>
<dbReference type="GO" id="GO:0033065">
    <property type="term" value="C:Rad51C-XRCC3 complex"/>
    <property type="evidence" value="ECO:0007669"/>
    <property type="project" value="TreeGrafter"/>
</dbReference>
<dbReference type="InterPro" id="IPR027417">
    <property type="entry name" value="P-loop_NTPase"/>
</dbReference>
<dbReference type="PIRSF" id="PIRSF005856">
    <property type="entry name" value="Rad51"/>
    <property type="match status" value="1"/>
</dbReference>
<evidence type="ECO:0000256" key="6">
    <source>
        <dbReference type="ARBA" id="ARBA00023125"/>
    </source>
</evidence>
<dbReference type="GO" id="GO:0140664">
    <property type="term" value="F:ATP-dependent DNA damage sensor activity"/>
    <property type="evidence" value="ECO:0007669"/>
    <property type="project" value="InterPro"/>
</dbReference>
<evidence type="ECO:0000256" key="7">
    <source>
        <dbReference type="ARBA" id="ARBA00023172"/>
    </source>
</evidence>
<keyword evidence="14" id="KW-1185">Reference proteome</keyword>
<proteinExistence type="inferred from homology"/>
<keyword evidence="5" id="KW-0067">ATP-binding</keyword>
<dbReference type="EMBL" id="CACRZD030000002">
    <property type="protein sequence ID" value="CAA6656221.1"/>
    <property type="molecule type" value="Genomic_DNA"/>
</dbReference>
<evidence type="ECO:0000256" key="1">
    <source>
        <dbReference type="ARBA" id="ARBA00004123"/>
    </source>
</evidence>
<reference evidence="13 14" key="1">
    <citation type="submission" date="2019-12" db="EMBL/GenBank/DDBJ databases">
        <authorList>
            <person name="Scholz U."/>
            <person name="Mascher M."/>
            <person name="Fiebig A."/>
        </authorList>
    </citation>
    <scope>NUCLEOTIDE SEQUENCE</scope>
</reference>
<evidence type="ECO:0000313" key="14">
    <source>
        <dbReference type="Proteomes" id="UP001189122"/>
    </source>
</evidence>
<dbReference type="CDD" id="cd19492">
    <property type="entry name" value="Rad51C"/>
    <property type="match status" value="1"/>
</dbReference>
<evidence type="ECO:0000256" key="9">
    <source>
        <dbReference type="ARBA" id="ARBA00023242"/>
    </source>
</evidence>
<evidence type="ECO:0000256" key="11">
    <source>
        <dbReference type="ARBA" id="ARBA00056000"/>
    </source>
</evidence>
<dbReference type="SUPFAM" id="SSF52540">
    <property type="entry name" value="P-loop containing nucleoside triphosphate hydrolases"/>
    <property type="match status" value="1"/>
</dbReference>
<organism evidence="13">
    <name type="scientific">Spirodela intermedia</name>
    <name type="common">Intermediate duckweed</name>
    <dbReference type="NCBI Taxonomy" id="51605"/>
    <lineage>
        <taxon>Eukaryota</taxon>
        <taxon>Viridiplantae</taxon>
        <taxon>Streptophyta</taxon>
        <taxon>Embryophyta</taxon>
        <taxon>Tracheophyta</taxon>
        <taxon>Spermatophyta</taxon>
        <taxon>Magnoliopsida</taxon>
        <taxon>Liliopsida</taxon>
        <taxon>Araceae</taxon>
        <taxon>Lemnoideae</taxon>
        <taxon>Spirodela</taxon>
    </lineage>
</organism>
<keyword evidence="8" id="KW-0234">DNA repair</keyword>
<dbReference type="InterPro" id="IPR020588">
    <property type="entry name" value="RecA_ATP-bd"/>
</dbReference>
<keyword evidence="7" id="KW-0233">DNA recombination</keyword>
<evidence type="ECO:0000256" key="10">
    <source>
        <dbReference type="ARBA" id="ARBA00040674"/>
    </source>
</evidence>
<accession>A0A7I8IF28</accession>
<comment type="subcellular location">
    <subcellularLocation>
        <location evidence="1">Nucleus</location>
    </subcellularLocation>
</comment>
<evidence type="ECO:0000256" key="8">
    <source>
        <dbReference type="ARBA" id="ARBA00023204"/>
    </source>
</evidence>
<sequence length="325" mass="35719">MEISNLPISPSHRGKLLSAGYSTLASLSSISPKQLAEGPSTGASLLSHTAARTAWDMLTDEQTTRHITTFSGELDAILGGGIHCNEITEVGGAPGIGKTQLGIQLAVNVQIPVEYGGVGGKAIYIDTEGSFMVERAHQIAEACIRNTLDRSILHRKDLHGIEAKMQPNNFLSNIFYFRVCSCTEQIAVINYLDKFLEEHENVKIVVVDSITFHFRQDFEDFAHRTRLLSGISLKLMRLAKRFGLAVVLLNQVTTKFIDGSFQLTLALGDSWSHACTNRVVLYWNGNERRAHVDKSPSLPPASAAFCVASEGIRDALPHYKRPRMA</sequence>
<dbReference type="GO" id="GO:0007131">
    <property type="term" value="P:reciprocal meiotic recombination"/>
    <property type="evidence" value="ECO:0007669"/>
    <property type="project" value="TreeGrafter"/>
</dbReference>
<gene>
    <name evidence="13" type="ORF">SI7747_02002761</name>
</gene>
<dbReference type="PANTHER" id="PTHR46239">
    <property type="entry name" value="DNA REPAIR PROTEIN RAD51 HOMOLOG 3 RAD51C"/>
    <property type="match status" value="1"/>
</dbReference>
<comment type="function">
    <text evidence="11">Involved in the homologous recombination repair (HRR) pathway of double-stranded DNA breaks arising during DNA replication or induced by DNA-damaging agents.</text>
</comment>
<dbReference type="PANTHER" id="PTHR46239:SF1">
    <property type="entry name" value="DNA REPAIR PROTEIN RAD51 HOMOLOG 3"/>
    <property type="match status" value="1"/>
</dbReference>
<name>A0A7I8IF28_SPIIN</name>
<evidence type="ECO:0000256" key="4">
    <source>
        <dbReference type="ARBA" id="ARBA00022763"/>
    </source>
</evidence>
<dbReference type="Pfam" id="PF08423">
    <property type="entry name" value="Rad51"/>
    <property type="match status" value="2"/>
</dbReference>
<dbReference type="GO" id="GO:0008821">
    <property type="term" value="F:crossover junction DNA endonuclease activity"/>
    <property type="evidence" value="ECO:0007669"/>
    <property type="project" value="TreeGrafter"/>
</dbReference>
<evidence type="ECO:0000313" key="13">
    <source>
        <dbReference type="EMBL" id="CAA2616542.1"/>
    </source>
</evidence>
<dbReference type="GO" id="GO:0000707">
    <property type="term" value="P:meiotic DNA recombinase assembly"/>
    <property type="evidence" value="ECO:0007669"/>
    <property type="project" value="TreeGrafter"/>
</dbReference>
<comment type="similarity">
    <text evidence="2">Belongs to the RecA family. RAD51 subfamily.</text>
</comment>